<reference evidence="1 2" key="1">
    <citation type="submission" date="2006-03" db="EMBL/GenBank/DDBJ databases">
        <authorList>
            <person name="Bartlett D.H."/>
            <person name="Valle G."/>
            <person name="Lauro F.M."/>
            <person name="Vezzi A."/>
            <person name="Simonato F."/>
            <person name="Eloe E."/>
            <person name="Vitulo N."/>
            <person name="Stratton T.K."/>
            <person name="D'angelo M."/>
            <person name="Ferriera S."/>
            <person name="Johnson J."/>
            <person name="Kravitz S."/>
            <person name="Beeson K."/>
            <person name="Sutton G."/>
            <person name="Rogers Y."/>
            <person name="Friedman R."/>
            <person name="Frazier M."/>
            <person name="Venter J.C."/>
        </authorList>
    </citation>
    <scope>NUCLEOTIDE SEQUENCE [LARGE SCALE GENOMIC DNA]</scope>
    <source>
        <strain evidence="1 2">3TCK</strain>
    </source>
</reference>
<dbReference type="EMBL" id="AAPH01000030">
    <property type="protein sequence ID" value="EAS41700.1"/>
    <property type="molecule type" value="Genomic_DNA"/>
</dbReference>
<dbReference type="AlphaFoldDB" id="Q1YZM7"/>
<sequence>MVISVSNHFTEMSASVPSSRIAFSAVLTSLRSFSPFSFFTKGHAFSIVSNGSPANSSGKFAFLINSIEERRSITNASVRPKATSCSIPAS</sequence>
<accession>Q1YZM7</accession>
<organism evidence="1 2">
    <name type="scientific">Photobacterium profundum 3TCK</name>
    <dbReference type="NCBI Taxonomy" id="314280"/>
    <lineage>
        <taxon>Bacteria</taxon>
        <taxon>Pseudomonadati</taxon>
        <taxon>Pseudomonadota</taxon>
        <taxon>Gammaproteobacteria</taxon>
        <taxon>Vibrionales</taxon>
        <taxon>Vibrionaceae</taxon>
        <taxon>Photobacterium</taxon>
    </lineage>
</organism>
<gene>
    <name evidence="1" type="ORF">P3TCK_22954</name>
</gene>
<comment type="caution">
    <text evidence="1">The sequence shown here is derived from an EMBL/GenBank/DDBJ whole genome shotgun (WGS) entry which is preliminary data.</text>
</comment>
<evidence type="ECO:0000313" key="2">
    <source>
        <dbReference type="Proteomes" id="UP000003789"/>
    </source>
</evidence>
<name>Q1YZM7_9GAMM</name>
<dbReference type="Proteomes" id="UP000003789">
    <property type="component" value="Unassembled WGS sequence"/>
</dbReference>
<dbReference type="HOGENOM" id="CLU_2438227_0_0_6"/>
<protein>
    <submittedName>
        <fullName evidence="1">Uncharacterized protein</fullName>
    </submittedName>
</protein>
<evidence type="ECO:0000313" key="1">
    <source>
        <dbReference type="EMBL" id="EAS41700.1"/>
    </source>
</evidence>
<proteinExistence type="predicted"/>